<dbReference type="PIRSF" id="PIRSF006221">
    <property type="entry name" value="Ketosamine-3-kinase"/>
    <property type="match status" value="1"/>
</dbReference>
<dbReference type="EMBL" id="CP026309">
    <property type="protein sequence ID" value="AUV83133.1"/>
    <property type="molecule type" value="Genomic_DNA"/>
</dbReference>
<organism evidence="1 2">
    <name type="scientific">Salinigranum rubrum</name>
    <dbReference type="NCBI Taxonomy" id="755307"/>
    <lineage>
        <taxon>Archaea</taxon>
        <taxon>Methanobacteriati</taxon>
        <taxon>Methanobacteriota</taxon>
        <taxon>Stenosarchaea group</taxon>
        <taxon>Halobacteria</taxon>
        <taxon>Halobacteriales</taxon>
        <taxon>Haloferacaceae</taxon>
        <taxon>Salinigranum</taxon>
    </lineage>
</organism>
<keyword evidence="1" id="KW-0418">Kinase</keyword>
<reference evidence="1 2" key="1">
    <citation type="submission" date="2018-01" db="EMBL/GenBank/DDBJ databases">
        <title>Complete genome sequence of Salinigranum rubrum GX10T, an extremely halophilic archaeon isolated from a marine solar saltern.</title>
        <authorList>
            <person name="Han S."/>
        </authorList>
    </citation>
    <scope>NUCLEOTIDE SEQUENCE [LARGE SCALE GENOMIC DNA]</scope>
    <source>
        <strain evidence="1 2">GX10</strain>
    </source>
</reference>
<evidence type="ECO:0000313" key="1">
    <source>
        <dbReference type="EMBL" id="AUV83133.1"/>
    </source>
</evidence>
<dbReference type="SUPFAM" id="SSF56112">
    <property type="entry name" value="Protein kinase-like (PK-like)"/>
    <property type="match status" value="1"/>
</dbReference>
<dbReference type="Proteomes" id="UP000236584">
    <property type="component" value="Chromosome"/>
</dbReference>
<dbReference type="GO" id="GO:0016301">
    <property type="term" value="F:kinase activity"/>
    <property type="evidence" value="ECO:0007669"/>
    <property type="project" value="UniProtKB-KW"/>
</dbReference>
<dbReference type="PANTHER" id="PTHR12149:SF8">
    <property type="entry name" value="PROTEIN-RIBULOSAMINE 3-KINASE"/>
    <property type="match status" value="1"/>
</dbReference>
<dbReference type="Gene3D" id="3.90.1200.10">
    <property type="match status" value="1"/>
</dbReference>
<name>A0A2I8VMH9_9EURY</name>
<dbReference type="AlphaFoldDB" id="A0A2I8VMH9"/>
<keyword evidence="2" id="KW-1185">Reference proteome</keyword>
<keyword evidence="1" id="KW-0808">Transferase</keyword>
<accession>A0A2I8VMH9</accession>
<dbReference type="PANTHER" id="PTHR12149">
    <property type="entry name" value="FRUCTOSAMINE 3 KINASE-RELATED PROTEIN"/>
    <property type="match status" value="1"/>
</dbReference>
<protein>
    <submittedName>
        <fullName evidence="1">Fructosamine kinase</fullName>
    </submittedName>
</protein>
<dbReference type="KEGG" id="srub:C2R22_16995"/>
<proteinExistence type="predicted"/>
<evidence type="ECO:0000313" key="2">
    <source>
        <dbReference type="Proteomes" id="UP000236584"/>
    </source>
</evidence>
<dbReference type="Pfam" id="PF03881">
    <property type="entry name" value="Fructosamin_kin"/>
    <property type="match status" value="1"/>
</dbReference>
<dbReference type="InterPro" id="IPR016477">
    <property type="entry name" value="Fructo-/Ketosamine-3-kinase"/>
</dbReference>
<dbReference type="Gene3D" id="3.30.200.20">
    <property type="entry name" value="Phosphorylase Kinase, domain 1"/>
    <property type="match status" value="1"/>
</dbReference>
<gene>
    <name evidence="1" type="ORF">C2R22_16995</name>
</gene>
<dbReference type="InterPro" id="IPR011009">
    <property type="entry name" value="Kinase-like_dom_sf"/>
</dbReference>
<sequence length="292" mass="32114">MGGTRRTRVNSEETPVRERVGEVLGEGVARLEELDGGMVGTVHRVVLESGETLVAKTGDTPLDVEARMLRYLARHTSFPVPAVEYADAEVLVLAHVPGDTEHSPSVERDAADHLAALHGHTAGAFGFPFDTLSGPLRQPNRWCTSWVAFFGERRLGHVADVAHEAGTVGDGTRERLARVVSDLGALLDEPARPALVHGDVWTENVLSEGGAVTAFLDPACYYGHPEVELAYVAWTETFGDAFVERYRERRPVAPGFEERRRVYELLPLLEHVHLFGGRYRGLLDDALTRLGY</sequence>